<evidence type="ECO:0000256" key="1">
    <source>
        <dbReference type="SAM" id="Phobius"/>
    </source>
</evidence>
<feature type="transmembrane region" description="Helical" evidence="1">
    <location>
        <begin position="83"/>
        <end position="101"/>
    </location>
</feature>
<feature type="transmembrane region" description="Helical" evidence="1">
    <location>
        <begin position="113"/>
        <end position="130"/>
    </location>
</feature>
<dbReference type="RefSeq" id="WP_344006035.1">
    <property type="nucleotide sequence ID" value="NZ_BAAAMY010000004.1"/>
</dbReference>
<dbReference type="EMBL" id="BAAAMY010000004">
    <property type="protein sequence ID" value="GAA1915851.1"/>
    <property type="molecule type" value="Genomic_DNA"/>
</dbReference>
<reference evidence="4" key="1">
    <citation type="journal article" date="2019" name="Int. J. Syst. Evol. Microbiol.">
        <title>The Global Catalogue of Microorganisms (GCM) 10K type strain sequencing project: providing services to taxonomists for standard genome sequencing and annotation.</title>
        <authorList>
            <consortium name="The Broad Institute Genomics Platform"/>
            <consortium name="The Broad Institute Genome Sequencing Center for Infectious Disease"/>
            <person name="Wu L."/>
            <person name="Ma J."/>
        </authorList>
    </citation>
    <scope>NUCLEOTIDE SEQUENCE [LARGE SCALE GENOMIC DNA]</scope>
    <source>
        <strain evidence="4">JCM 14046</strain>
    </source>
</reference>
<feature type="domain" description="VanZ-like" evidence="2">
    <location>
        <begin position="12"/>
        <end position="126"/>
    </location>
</feature>
<proteinExistence type="predicted"/>
<dbReference type="Proteomes" id="UP001501612">
    <property type="component" value="Unassembled WGS sequence"/>
</dbReference>
<evidence type="ECO:0000313" key="3">
    <source>
        <dbReference type="EMBL" id="GAA1915851.1"/>
    </source>
</evidence>
<name>A0ABP5AQB5_9ACTN</name>
<protein>
    <recommendedName>
        <fullName evidence="2">VanZ-like domain-containing protein</fullName>
    </recommendedName>
</protein>
<keyword evidence="1" id="KW-1133">Transmembrane helix</keyword>
<feature type="transmembrane region" description="Helical" evidence="1">
    <location>
        <begin position="48"/>
        <end position="71"/>
    </location>
</feature>
<sequence length="140" mass="14389">MSPITARRLLAAYAVLLAVVFLWPAGDAPSRAVDLLTAGVRTLGVDPRLAHPAIVEVLANVAITVPLAVLGRLGWPASPWWQWALLGLAVGVGAESAQALLLPDRFASPVDVVANTLGVALGAGLAAPAARRRHARATGV</sequence>
<dbReference type="InterPro" id="IPR006976">
    <property type="entry name" value="VanZ-like"/>
</dbReference>
<accession>A0ABP5AQB5</accession>
<keyword evidence="1" id="KW-0812">Transmembrane</keyword>
<keyword evidence="1" id="KW-0472">Membrane</keyword>
<comment type="caution">
    <text evidence="3">The sequence shown here is derived from an EMBL/GenBank/DDBJ whole genome shotgun (WGS) entry which is preliminary data.</text>
</comment>
<evidence type="ECO:0000313" key="4">
    <source>
        <dbReference type="Proteomes" id="UP001501612"/>
    </source>
</evidence>
<gene>
    <name evidence="3" type="ORF">GCM10009737_16610</name>
</gene>
<evidence type="ECO:0000259" key="2">
    <source>
        <dbReference type="Pfam" id="PF04892"/>
    </source>
</evidence>
<keyword evidence="4" id="KW-1185">Reference proteome</keyword>
<organism evidence="3 4">
    <name type="scientific">Nocardioides lentus</name>
    <dbReference type="NCBI Taxonomy" id="338077"/>
    <lineage>
        <taxon>Bacteria</taxon>
        <taxon>Bacillati</taxon>
        <taxon>Actinomycetota</taxon>
        <taxon>Actinomycetes</taxon>
        <taxon>Propionibacteriales</taxon>
        <taxon>Nocardioidaceae</taxon>
        <taxon>Nocardioides</taxon>
    </lineage>
</organism>
<dbReference type="Pfam" id="PF04892">
    <property type="entry name" value="VanZ"/>
    <property type="match status" value="1"/>
</dbReference>